<gene>
    <name evidence="3" type="ORF">GMA8713_00994</name>
</gene>
<evidence type="ECO:0000313" key="4">
    <source>
        <dbReference type="Proteomes" id="UP000073601"/>
    </source>
</evidence>
<organism evidence="3 4">
    <name type="scientific">Grimontia marina</name>
    <dbReference type="NCBI Taxonomy" id="646534"/>
    <lineage>
        <taxon>Bacteria</taxon>
        <taxon>Pseudomonadati</taxon>
        <taxon>Pseudomonadota</taxon>
        <taxon>Gammaproteobacteria</taxon>
        <taxon>Vibrionales</taxon>
        <taxon>Vibrionaceae</taxon>
        <taxon>Grimontia</taxon>
    </lineage>
</organism>
<dbReference type="EMBL" id="FIZY01000006">
    <property type="protein sequence ID" value="CZF79482.1"/>
    <property type="molecule type" value="Genomic_DNA"/>
</dbReference>
<dbReference type="OrthoDB" id="5906096at2"/>
<evidence type="ECO:0000259" key="2">
    <source>
        <dbReference type="Pfam" id="PF23343"/>
    </source>
</evidence>
<dbReference type="AlphaFoldDB" id="A0A128EY34"/>
<reference evidence="4" key="1">
    <citation type="submission" date="2016-02" db="EMBL/GenBank/DDBJ databases">
        <authorList>
            <person name="Rodrigo-Torres Lidia"/>
            <person name="Arahal R.David."/>
        </authorList>
    </citation>
    <scope>NUCLEOTIDE SEQUENCE [LARGE SCALE GENOMIC DNA]</scope>
    <source>
        <strain evidence="4">CECT 8713</strain>
    </source>
</reference>
<evidence type="ECO:0000313" key="3">
    <source>
        <dbReference type="EMBL" id="CZF79482.1"/>
    </source>
</evidence>
<dbReference type="Pfam" id="PF23343">
    <property type="entry name" value="REP_ORF2-G2P"/>
    <property type="match status" value="1"/>
</dbReference>
<evidence type="ECO:0000256" key="1">
    <source>
        <dbReference type="SAM" id="MobiDB-lite"/>
    </source>
</evidence>
<keyword evidence="4" id="KW-1185">Reference proteome</keyword>
<dbReference type="Proteomes" id="UP000073601">
    <property type="component" value="Unassembled WGS sequence"/>
</dbReference>
<feature type="region of interest" description="Disordered" evidence="1">
    <location>
        <begin position="1"/>
        <end position="20"/>
    </location>
</feature>
<dbReference type="InterPro" id="IPR056906">
    <property type="entry name" value="ORF2/G2P_dom"/>
</dbReference>
<feature type="domain" description="Replication-associated protein ORF2/G2P" evidence="2">
    <location>
        <begin position="296"/>
        <end position="368"/>
    </location>
</feature>
<sequence length="594" mass="67052">MNDESLSVTDDGAKAPDSFPTLTQKDIQFIAGAALPGDILLSRLENPVTGETPKAWLESQAQKLRHADFDHWMKVRDTQRPNLPAAGAPRSGGEARLVQGCESPTRTKEAQRRTLIANQAKLLQHRADGGEVGIQFADQTPRTHHDDYSHHNGHRVSERNRAFRIMHQPWSGKYRAGIFVQPRPQDAPAPTTGARFTERLTPKAVGKIFESAAYVATLHNGFTTFLTLTFSPEARAKLFAGDEESPETTIGREVSRFLDGAKKVYQRGFDFHYVTERDGDDHPLHYVTESDPLKVRPRNGNFHYIWVAECPANEDGEPNPHVHVLLNWQVPKPLFRAWAERIESLWGHGLAHLERIKHGKAAGKYIIKAVGYAAKGDNGEQGLIRGNRYGIAKCSRAPGWECLATFEADCMGAIIAEYRHRLGKWKKPITRLRSKTKKKIAASARALQIVKKSKKLTPEQIENRVQKLSARLSQLDGVMDATAAKIRECGRTVSDDHPLVHFDGENARQHLDRFLIWATGCRGWDMQSDDIENCRLLKQQIKIQFSGELTAYRDELMIHDSRVNWLKETGWDPEQLELNSYGEKQEFGDSDERD</sequence>
<accession>A0A128EY34</accession>
<dbReference type="RefSeq" id="WP_062706431.1">
    <property type="nucleotide sequence ID" value="NZ_CAWRCI010000006.1"/>
</dbReference>
<proteinExistence type="predicted"/>
<name>A0A128EY34_9GAMM</name>
<feature type="region of interest" description="Disordered" evidence="1">
    <location>
        <begin position="84"/>
        <end position="110"/>
    </location>
</feature>
<protein>
    <recommendedName>
        <fullName evidence="2">Replication-associated protein ORF2/G2P domain-containing protein</fullName>
    </recommendedName>
</protein>